<name>A0A5N6NDS5_9ASTR</name>
<dbReference type="Proteomes" id="UP000326396">
    <property type="component" value="Linkage Group LG2"/>
</dbReference>
<evidence type="ECO:0000256" key="2">
    <source>
        <dbReference type="SAM" id="Phobius"/>
    </source>
</evidence>
<accession>A0A5N6NDS5</accession>
<gene>
    <name evidence="3" type="ORF">E3N88_23535</name>
</gene>
<dbReference type="EMBL" id="SZYD01000012">
    <property type="protein sequence ID" value="KAD4585934.1"/>
    <property type="molecule type" value="Genomic_DNA"/>
</dbReference>
<comment type="caution">
    <text evidence="3">The sequence shown here is derived from an EMBL/GenBank/DDBJ whole genome shotgun (WGS) entry which is preliminary data.</text>
</comment>
<sequence>MMEMLSQEPQTLPSLPPTSPIPQRLLDADSPAIRRAQSPTPPQQVPVFTGFGGRRGRARISTGPVPRGPLAPRDVPHSIHEEGESSQQAEIRDQLRRVTLDLQLSRVSLQETRDTLWETRTAYESLAEHVAVLEAGAKAWREVIEGRLQWTLGGMCRTGVEKVRGWMVGLGNRSVELRLLDVAIVMAVVAIIIICLLYFLR</sequence>
<keyword evidence="2" id="KW-0472">Membrane</keyword>
<keyword evidence="2" id="KW-0812">Transmembrane</keyword>
<feature type="compositionally biased region" description="Low complexity" evidence="1">
    <location>
        <begin position="1"/>
        <end position="13"/>
    </location>
</feature>
<feature type="compositionally biased region" description="Basic and acidic residues" evidence="1">
    <location>
        <begin position="74"/>
        <end position="83"/>
    </location>
</feature>
<evidence type="ECO:0000313" key="3">
    <source>
        <dbReference type="EMBL" id="KAD4585934.1"/>
    </source>
</evidence>
<feature type="transmembrane region" description="Helical" evidence="2">
    <location>
        <begin position="179"/>
        <end position="200"/>
    </location>
</feature>
<organism evidence="3 4">
    <name type="scientific">Mikania micrantha</name>
    <name type="common">bitter vine</name>
    <dbReference type="NCBI Taxonomy" id="192012"/>
    <lineage>
        <taxon>Eukaryota</taxon>
        <taxon>Viridiplantae</taxon>
        <taxon>Streptophyta</taxon>
        <taxon>Embryophyta</taxon>
        <taxon>Tracheophyta</taxon>
        <taxon>Spermatophyta</taxon>
        <taxon>Magnoliopsida</taxon>
        <taxon>eudicotyledons</taxon>
        <taxon>Gunneridae</taxon>
        <taxon>Pentapetalae</taxon>
        <taxon>asterids</taxon>
        <taxon>campanulids</taxon>
        <taxon>Asterales</taxon>
        <taxon>Asteraceae</taxon>
        <taxon>Asteroideae</taxon>
        <taxon>Heliantheae alliance</taxon>
        <taxon>Eupatorieae</taxon>
        <taxon>Mikania</taxon>
    </lineage>
</organism>
<reference evidence="3 4" key="1">
    <citation type="submission" date="2019-05" db="EMBL/GenBank/DDBJ databases">
        <title>Mikania micrantha, genome provides insights into the molecular mechanism of rapid growth.</title>
        <authorList>
            <person name="Liu B."/>
        </authorList>
    </citation>
    <scope>NUCLEOTIDE SEQUENCE [LARGE SCALE GENOMIC DNA]</scope>
    <source>
        <strain evidence="3">NLD-2019</strain>
        <tissue evidence="3">Leaf</tissue>
    </source>
</reference>
<feature type="region of interest" description="Disordered" evidence="1">
    <location>
        <begin position="1"/>
        <end position="90"/>
    </location>
</feature>
<evidence type="ECO:0000256" key="1">
    <source>
        <dbReference type="SAM" id="MobiDB-lite"/>
    </source>
</evidence>
<keyword evidence="2" id="KW-1133">Transmembrane helix</keyword>
<dbReference type="AlphaFoldDB" id="A0A5N6NDS5"/>
<proteinExistence type="predicted"/>
<keyword evidence="4" id="KW-1185">Reference proteome</keyword>
<evidence type="ECO:0000313" key="4">
    <source>
        <dbReference type="Proteomes" id="UP000326396"/>
    </source>
</evidence>
<protein>
    <submittedName>
        <fullName evidence="3">Uncharacterized protein</fullName>
    </submittedName>
</protein>